<protein>
    <submittedName>
        <fullName evidence="6">Double-stranded RNA-binding protein 4</fullName>
    </submittedName>
</protein>
<feature type="region of interest" description="Disordered" evidence="4">
    <location>
        <begin position="399"/>
        <end position="466"/>
    </location>
</feature>
<evidence type="ECO:0000256" key="1">
    <source>
        <dbReference type="ARBA" id="ARBA00022737"/>
    </source>
</evidence>
<evidence type="ECO:0000313" key="7">
    <source>
        <dbReference type="Proteomes" id="UP000030645"/>
    </source>
</evidence>
<gene>
    <name evidence="6" type="ORF">L484_009681</name>
</gene>
<feature type="compositionally biased region" description="Pro residues" evidence="4">
    <location>
        <begin position="55"/>
        <end position="64"/>
    </location>
</feature>
<feature type="domain" description="DRBM" evidence="5">
    <location>
        <begin position="169"/>
        <end position="236"/>
    </location>
</feature>
<evidence type="ECO:0000259" key="5">
    <source>
        <dbReference type="PROSITE" id="PS50137"/>
    </source>
</evidence>
<feature type="compositionally biased region" description="Basic and acidic residues" evidence="4">
    <location>
        <begin position="363"/>
        <end position="374"/>
    </location>
</feature>
<evidence type="ECO:0000256" key="3">
    <source>
        <dbReference type="PROSITE-ProRule" id="PRU00266"/>
    </source>
</evidence>
<dbReference type="PANTHER" id="PTHR46031:SF37">
    <property type="entry name" value="DRBM DOMAIN-CONTAINING PROTEIN"/>
    <property type="match status" value="1"/>
</dbReference>
<feature type="compositionally biased region" description="Polar residues" evidence="4">
    <location>
        <begin position="1"/>
        <end position="14"/>
    </location>
</feature>
<evidence type="ECO:0000256" key="4">
    <source>
        <dbReference type="SAM" id="MobiDB-lite"/>
    </source>
</evidence>
<dbReference type="Gene3D" id="3.30.160.20">
    <property type="match status" value="2"/>
</dbReference>
<dbReference type="GO" id="GO:0003723">
    <property type="term" value="F:RNA binding"/>
    <property type="evidence" value="ECO:0007669"/>
    <property type="project" value="UniProtKB-UniRule"/>
</dbReference>
<dbReference type="SMART" id="SM00358">
    <property type="entry name" value="DSRM"/>
    <property type="match status" value="2"/>
</dbReference>
<sequence>MADAQPQPQLSFPASASMAFMPQTQTQTPVSSFPLQPQAQAQAHTNYADQALIPFPTPQPPAPAPASSSRKPEHLMHKNRLQECTHKLNIPLPIYQTINEGFEHAPQFRATVLVDGAKYTSQKTFSTRKAAEQDVAELALKYISQKKPDDGFPRGFPDALPLIHKDTVFCKSILNEFATKMSMEMPTYNTIKPEGLLPVFNSSLVFNGASYTGGAGKNKKEAEQLAARTVILSLLGDSRMGRVLYDIITSKVKLYAALHKVSNLSTIPSMANTTHCSEGVPGKDVGAEASLAANNALIAASSLPTVVDNVVAGAVPEFGNGEFQIVGPQPSFGVNNLLVQATQATEFPIAATSVVPDSGNRPPKHEFKAQEPEHSFGANNQPELASQATKLPIQFVHPTSALSMETGPSSKKRRKNKKKANKRLCTGAHTKWPEKNKPRPPHLRFHQNPKQPSEAAKTGSQDGSKCVQIPITGHKLNGTNYLQWSQSVKMSICGRGKDEYFTGEIVQPKDPKYRTWKVVNNLVMSWLVNSMTNEIGENFLLYDTAQEIWEAAKELYSSKENTSEIFEVESILHDLRQGDLNVTQYYGILTHHWQRLDVFEEHHWECQNDAKKYREIVQKKIIFKFLMGLNKNLDEVQGRILGMKPLLSIREAFSEVRKEESRKKVMMGDVPATPTVGQNYALAARGVQHHSSDNRTKKGRPWCEHCRKPSHSRDTCWKIHGKPADWKPSRNVPDKRAVVTMLQWKTDLLL</sequence>
<dbReference type="EMBL" id="KE344904">
    <property type="protein sequence ID" value="EXB85835.1"/>
    <property type="molecule type" value="Genomic_DNA"/>
</dbReference>
<dbReference type="eggNOG" id="KOG0017">
    <property type="taxonomic scope" value="Eukaryota"/>
</dbReference>
<feature type="compositionally biased region" description="Basic residues" evidence="4">
    <location>
        <begin position="438"/>
        <end position="447"/>
    </location>
</feature>
<name>W9RPI8_9ROSA</name>
<dbReference type="PANTHER" id="PTHR46031">
    <property type="match status" value="1"/>
</dbReference>
<feature type="domain" description="DRBM" evidence="5">
    <location>
        <begin position="76"/>
        <end position="145"/>
    </location>
</feature>
<dbReference type="Proteomes" id="UP000030645">
    <property type="component" value="Unassembled WGS sequence"/>
</dbReference>
<evidence type="ECO:0000256" key="2">
    <source>
        <dbReference type="ARBA" id="ARBA00022884"/>
    </source>
</evidence>
<organism evidence="6 7">
    <name type="scientific">Morus notabilis</name>
    <dbReference type="NCBI Taxonomy" id="981085"/>
    <lineage>
        <taxon>Eukaryota</taxon>
        <taxon>Viridiplantae</taxon>
        <taxon>Streptophyta</taxon>
        <taxon>Embryophyta</taxon>
        <taxon>Tracheophyta</taxon>
        <taxon>Spermatophyta</taxon>
        <taxon>Magnoliopsida</taxon>
        <taxon>eudicotyledons</taxon>
        <taxon>Gunneridae</taxon>
        <taxon>Pentapetalae</taxon>
        <taxon>rosids</taxon>
        <taxon>fabids</taxon>
        <taxon>Rosales</taxon>
        <taxon>Moraceae</taxon>
        <taxon>Moreae</taxon>
        <taxon>Morus</taxon>
    </lineage>
</organism>
<dbReference type="Pfam" id="PF00035">
    <property type="entry name" value="dsrm"/>
    <property type="match status" value="2"/>
</dbReference>
<proteinExistence type="predicted"/>
<feature type="compositionally biased region" description="Polar residues" evidence="4">
    <location>
        <begin position="22"/>
        <end position="48"/>
    </location>
</feature>
<dbReference type="STRING" id="981085.W9RPI8"/>
<keyword evidence="2 3" id="KW-0694">RNA-binding</keyword>
<feature type="region of interest" description="Disordered" evidence="4">
    <location>
        <begin position="352"/>
        <end position="380"/>
    </location>
</feature>
<evidence type="ECO:0000313" key="6">
    <source>
        <dbReference type="EMBL" id="EXB85835.1"/>
    </source>
</evidence>
<feature type="compositionally biased region" description="Polar residues" evidence="4">
    <location>
        <begin position="400"/>
        <end position="409"/>
    </location>
</feature>
<dbReference type="AlphaFoldDB" id="W9RPI8"/>
<keyword evidence="1" id="KW-0677">Repeat</keyword>
<feature type="compositionally biased region" description="Basic residues" evidence="4">
    <location>
        <begin position="410"/>
        <end position="422"/>
    </location>
</feature>
<keyword evidence="7" id="KW-1185">Reference proteome</keyword>
<accession>W9RPI8</accession>
<reference evidence="7" key="1">
    <citation type="submission" date="2013-01" db="EMBL/GenBank/DDBJ databases">
        <title>Draft Genome Sequence of a Mulberry Tree, Morus notabilis C.K. Schneid.</title>
        <authorList>
            <person name="He N."/>
            <person name="Zhao S."/>
        </authorList>
    </citation>
    <scope>NUCLEOTIDE SEQUENCE</scope>
</reference>
<dbReference type="SUPFAM" id="SSF54768">
    <property type="entry name" value="dsRNA-binding domain-like"/>
    <property type="match status" value="2"/>
</dbReference>
<feature type="region of interest" description="Disordered" evidence="4">
    <location>
        <begin position="1"/>
        <end position="76"/>
    </location>
</feature>
<dbReference type="InterPro" id="IPR014720">
    <property type="entry name" value="dsRBD_dom"/>
</dbReference>
<dbReference type="PROSITE" id="PS50137">
    <property type="entry name" value="DS_RBD"/>
    <property type="match status" value="2"/>
</dbReference>